<reference evidence="1" key="2">
    <citation type="submission" date="2025-03" db="EMBL/GenBank/DDBJ databases">
        <authorList>
            <consortium name="ELIXIR-Norway"/>
            <consortium name="Elixir Norway"/>
        </authorList>
    </citation>
    <scope>NUCLEOTIDE SEQUENCE</scope>
</reference>
<name>A0AC59ZC84_RANTA</name>
<sequence length="127" mass="14252">MPSCFQGFSLCLSHTAQVSLCTRASSPFRPSTPFRDKLDKEHISVSMPTASSKLFSVFLEQTFLRVRKSLPSVIDAMEMILPIFEQLMTVTWPRSWRKGQVRVQSNPQAVLLAAGCPCTRISKAARF</sequence>
<organism evidence="1 2">
    <name type="scientific">Rangifer tarandus platyrhynchus</name>
    <name type="common">Svalbard reindeer</name>
    <dbReference type="NCBI Taxonomy" id="3082113"/>
    <lineage>
        <taxon>Eukaryota</taxon>
        <taxon>Metazoa</taxon>
        <taxon>Chordata</taxon>
        <taxon>Craniata</taxon>
        <taxon>Vertebrata</taxon>
        <taxon>Euteleostomi</taxon>
        <taxon>Mammalia</taxon>
        <taxon>Eutheria</taxon>
        <taxon>Laurasiatheria</taxon>
        <taxon>Artiodactyla</taxon>
        <taxon>Ruminantia</taxon>
        <taxon>Pecora</taxon>
        <taxon>Cervidae</taxon>
        <taxon>Odocoileinae</taxon>
        <taxon>Rangifer</taxon>
    </lineage>
</organism>
<evidence type="ECO:0000313" key="2">
    <source>
        <dbReference type="Proteomes" id="UP001162501"/>
    </source>
</evidence>
<accession>A0AC59ZC84</accession>
<protein>
    <submittedName>
        <fullName evidence="1">Uncharacterized protein</fullName>
    </submittedName>
</protein>
<gene>
    <name evidence="1" type="ORF">MRATA1EN22A_LOCUS16567</name>
</gene>
<proteinExistence type="predicted"/>
<dbReference type="EMBL" id="OX596111">
    <property type="protein sequence ID" value="CAN0363426.1"/>
    <property type="molecule type" value="Genomic_DNA"/>
</dbReference>
<reference evidence="1" key="1">
    <citation type="submission" date="2023-05" db="EMBL/GenBank/DDBJ databases">
        <authorList>
            <consortium name="ELIXIR-Norway"/>
        </authorList>
    </citation>
    <scope>NUCLEOTIDE SEQUENCE</scope>
</reference>
<dbReference type="Proteomes" id="UP001162501">
    <property type="component" value="Chromosome 27"/>
</dbReference>
<evidence type="ECO:0000313" key="1">
    <source>
        <dbReference type="EMBL" id="CAN0363426.1"/>
    </source>
</evidence>